<keyword evidence="2" id="KW-1185">Reference proteome</keyword>
<organism evidence="1 2">
    <name type="scientific">Gigaspora margarita</name>
    <dbReference type="NCBI Taxonomy" id="4874"/>
    <lineage>
        <taxon>Eukaryota</taxon>
        <taxon>Fungi</taxon>
        <taxon>Fungi incertae sedis</taxon>
        <taxon>Mucoromycota</taxon>
        <taxon>Glomeromycotina</taxon>
        <taxon>Glomeromycetes</taxon>
        <taxon>Diversisporales</taxon>
        <taxon>Gigasporaceae</taxon>
        <taxon>Gigaspora</taxon>
    </lineage>
</organism>
<evidence type="ECO:0000313" key="1">
    <source>
        <dbReference type="EMBL" id="CAG8848065.1"/>
    </source>
</evidence>
<name>A0ABN7X4P2_GIGMA</name>
<accession>A0ABN7X4P2</accession>
<dbReference type="Gene3D" id="3.10.10.10">
    <property type="entry name" value="HIV Type 1 Reverse Transcriptase, subunit A, domain 1"/>
    <property type="match status" value="1"/>
</dbReference>
<feature type="non-terminal residue" evidence="1">
    <location>
        <position position="1"/>
    </location>
</feature>
<dbReference type="SUPFAM" id="SSF56672">
    <property type="entry name" value="DNA/RNA polymerases"/>
    <property type="match status" value="1"/>
</dbReference>
<sequence>KYKQVKEEIKVGNNNWRNRSSKLKCYYKKLIKIEKDNCVECKEIISEIEILEYLVYNLEEELKILIALDGINELETERRIQVEDLIKANEKIFAEGLIQLGQTKKEMYKIILKEEAEPIKQRPYQVSHTKNEFIVKKVEQIVKYRIIHESTSP</sequence>
<comment type="caution">
    <text evidence="1">The sequence shown here is derived from an EMBL/GenBank/DDBJ whole genome shotgun (WGS) entry which is preliminary data.</text>
</comment>
<protein>
    <submittedName>
        <fullName evidence="1">2309_t:CDS:1</fullName>
    </submittedName>
</protein>
<dbReference type="Proteomes" id="UP000789901">
    <property type="component" value="Unassembled WGS sequence"/>
</dbReference>
<dbReference type="EMBL" id="CAJVQB010090469">
    <property type="protein sequence ID" value="CAG8848065.1"/>
    <property type="molecule type" value="Genomic_DNA"/>
</dbReference>
<dbReference type="InterPro" id="IPR043502">
    <property type="entry name" value="DNA/RNA_pol_sf"/>
</dbReference>
<evidence type="ECO:0000313" key="2">
    <source>
        <dbReference type="Proteomes" id="UP000789901"/>
    </source>
</evidence>
<gene>
    <name evidence="1" type="ORF">GMARGA_LOCUS38994</name>
</gene>
<reference evidence="1 2" key="1">
    <citation type="submission" date="2021-06" db="EMBL/GenBank/DDBJ databases">
        <authorList>
            <person name="Kallberg Y."/>
            <person name="Tangrot J."/>
            <person name="Rosling A."/>
        </authorList>
    </citation>
    <scope>NUCLEOTIDE SEQUENCE [LARGE SCALE GENOMIC DNA]</scope>
    <source>
        <strain evidence="1 2">120-4 pot B 10/14</strain>
    </source>
</reference>
<proteinExistence type="predicted"/>